<reference evidence="3 4" key="1">
    <citation type="submission" date="2019-01" db="EMBL/GenBank/DDBJ databases">
        <title>Sequencing the genomes of 1000 actinobacteria strains.</title>
        <authorList>
            <person name="Klenk H.-P."/>
        </authorList>
    </citation>
    <scope>NUCLEOTIDE SEQUENCE [LARGE SCALE GENOMIC DNA]</scope>
    <source>
        <strain evidence="3 4">DSM 43925</strain>
    </source>
</reference>
<dbReference type="SMART" id="SM00271">
    <property type="entry name" value="DnaJ"/>
    <property type="match status" value="1"/>
</dbReference>
<dbReference type="Pfam" id="PF00226">
    <property type="entry name" value="DnaJ"/>
    <property type="match status" value="1"/>
</dbReference>
<dbReference type="EMBL" id="SAUN01000001">
    <property type="protein sequence ID" value="RVX41367.1"/>
    <property type="molecule type" value="Genomic_DNA"/>
</dbReference>
<dbReference type="PROSITE" id="PS50076">
    <property type="entry name" value="DNAJ_2"/>
    <property type="match status" value="1"/>
</dbReference>
<dbReference type="Proteomes" id="UP000284824">
    <property type="component" value="Unassembled WGS sequence"/>
</dbReference>
<dbReference type="PANTHER" id="PTHR43096:SF52">
    <property type="entry name" value="DNAJ HOMOLOG 1, MITOCHONDRIAL-RELATED"/>
    <property type="match status" value="1"/>
</dbReference>
<dbReference type="PRINTS" id="PR00625">
    <property type="entry name" value="JDOMAIN"/>
</dbReference>
<evidence type="ECO:0000313" key="3">
    <source>
        <dbReference type="EMBL" id="RVX41367.1"/>
    </source>
</evidence>
<dbReference type="AlphaFoldDB" id="A0A438M6Q0"/>
<evidence type="ECO:0000256" key="1">
    <source>
        <dbReference type="ARBA" id="ARBA00023186"/>
    </source>
</evidence>
<dbReference type="Gene3D" id="1.10.287.110">
    <property type="entry name" value="DnaJ domain"/>
    <property type="match status" value="1"/>
</dbReference>
<dbReference type="SUPFAM" id="SSF46565">
    <property type="entry name" value="Chaperone J-domain"/>
    <property type="match status" value="1"/>
</dbReference>
<dbReference type="InterPro" id="IPR036869">
    <property type="entry name" value="J_dom_sf"/>
</dbReference>
<dbReference type="PANTHER" id="PTHR43096">
    <property type="entry name" value="DNAJ HOMOLOG 1, MITOCHONDRIAL-RELATED"/>
    <property type="match status" value="1"/>
</dbReference>
<dbReference type="GO" id="GO:0005737">
    <property type="term" value="C:cytoplasm"/>
    <property type="evidence" value="ECO:0007669"/>
    <property type="project" value="TreeGrafter"/>
</dbReference>
<gene>
    <name evidence="3" type="ORF">EDD27_3890</name>
</gene>
<evidence type="ECO:0000259" key="2">
    <source>
        <dbReference type="PROSITE" id="PS50076"/>
    </source>
</evidence>
<dbReference type="CDD" id="cd06257">
    <property type="entry name" value="DnaJ"/>
    <property type="match status" value="1"/>
</dbReference>
<dbReference type="GO" id="GO:0042026">
    <property type="term" value="P:protein refolding"/>
    <property type="evidence" value="ECO:0007669"/>
    <property type="project" value="TreeGrafter"/>
</dbReference>
<organism evidence="3 4">
    <name type="scientific">Nonomuraea polychroma</name>
    <dbReference type="NCBI Taxonomy" id="46176"/>
    <lineage>
        <taxon>Bacteria</taxon>
        <taxon>Bacillati</taxon>
        <taxon>Actinomycetota</taxon>
        <taxon>Actinomycetes</taxon>
        <taxon>Streptosporangiales</taxon>
        <taxon>Streptosporangiaceae</taxon>
        <taxon>Nonomuraea</taxon>
    </lineage>
</organism>
<dbReference type="InterPro" id="IPR001623">
    <property type="entry name" value="DnaJ_domain"/>
</dbReference>
<keyword evidence="4" id="KW-1185">Reference proteome</keyword>
<dbReference type="OrthoDB" id="3480839at2"/>
<proteinExistence type="predicted"/>
<name>A0A438M6Q0_9ACTN</name>
<protein>
    <submittedName>
        <fullName evidence="3">DnaJ-like protein</fullName>
    </submittedName>
</protein>
<dbReference type="GO" id="GO:0051082">
    <property type="term" value="F:unfolded protein binding"/>
    <property type="evidence" value="ECO:0007669"/>
    <property type="project" value="TreeGrafter"/>
</dbReference>
<feature type="domain" description="J" evidence="2">
    <location>
        <begin position="13"/>
        <end position="78"/>
    </location>
</feature>
<accession>A0A438M6Q0</accession>
<comment type="caution">
    <text evidence="3">The sequence shown here is derived from an EMBL/GenBank/DDBJ whole genome shotgun (WGS) entry which is preliminary data.</text>
</comment>
<sequence>MPVRHDGEQPRRDHYTVLGVERTASAAQITSAYRRLMRVLHPDVRPAEPAARERFAEVIDAYAVLRDPARRAAYDAESGHDAPLGGRPVAVRVTRTPDPDLDVSAGAFHRRAPAHVAGVIVDLSPGVAPLEHTLLRVGPARLHPARRDSRDMPLLGWPTAPLWWL</sequence>
<keyword evidence="1" id="KW-0143">Chaperone</keyword>
<evidence type="ECO:0000313" key="4">
    <source>
        <dbReference type="Proteomes" id="UP000284824"/>
    </source>
</evidence>